<feature type="chain" id="PRO_5047198524" description="GerMN domain-containing protein" evidence="1">
    <location>
        <begin position="21"/>
        <end position="319"/>
    </location>
</feature>
<evidence type="ECO:0000256" key="1">
    <source>
        <dbReference type="SAM" id="SignalP"/>
    </source>
</evidence>
<evidence type="ECO:0000313" key="3">
    <source>
        <dbReference type="Proteomes" id="UP001501599"/>
    </source>
</evidence>
<reference evidence="2 3" key="1">
    <citation type="journal article" date="2019" name="Int. J. Syst. Evol. Microbiol.">
        <title>The Global Catalogue of Microorganisms (GCM) 10K type strain sequencing project: providing services to taxonomists for standard genome sequencing and annotation.</title>
        <authorList>
            <consortium name="The Broad Institute Genomics Platform"/>
            <consortium name="The Broad Institute Genome Sequencing Center for Infectious Disease"/>
            <person name="Wu L."/>
            <person name="Ma J."/>
        </authorList>
    </citation>
    <scope>NUCLEOTIDE SEQUENCE [LARGE SCALE GENOMIC DNA]</scope>
    <source>
        <strain evidence="2 3">JCM 16026</strain>
    </source>
</reference>
<proteinExistence type="predicted"/>
<organism evidence="2 3">
    <name type="scientific">Agrococcus versicolor</name>
    <dbReference type="NCBI Taxonomy" id="501482"/>
    <lineage>
        <taxon>Bacteria</taxon>
        <taxon>Bacillati</taxon>
        <taxon>Actinomycetota</taxon>
        <taxon>Actinomycetes</taxon>
        <taxon>Micrococcales</taxon>
        <taxon>Microbacteriaceae</taxon>
        <taxon>Agrococcus</taxon>
    </lineage>
</organism>
<dbReference type="EMBL" id="BAAAQT010000001">
    <property type="protein sequence ID" value="GAA2170703.1"/>
    <property type="molecule type" value="Genomic_DNA"/>
</dbReference>
<dbReference type="PROSITE" id="PS51257">
    <property type="entry name" value="PROKAR_LIPOPROTEIN"/>
    <property type="match status" value="1"/>
</dbReference>
<dbReference type="Proteomes" id="UP001501599">
    <property type="component" value="Unassembled WGS sequence"/>
</dbReference>
<sequence length="319" mass="33695">MRIPRARLLAVTIAGSVALAGCTTSTPPDPSPSAAAPTTLDELATALVDDGVVRSASLTIREASAVEPETLSILVQGLEESTPEEMVAMLAEVQEGIDGVLDDRPARTQIQLSTLRADERYASVDMQLDLGRDVLLELLVIATGTACADVATSTVEEFAYVDGDDELAGVSANVATLRCAVEADDAVALAATYDEITAIAPTSSVIARTRWRIEPLAVAPGSPQGDAAELRLDAGPIDGRQQLLVDLMTLAEDAGAEQAYVEDFGDRVDVGGRLPLDQAPVCDVLLERLRAVPDLDIRTVAFDDSAVPDEYFDVCFLQE</sequence>
<feature type="signal peptide" evidence="1">
    <location>
        <begin position="1"/>
        <end position="20"/>
    </location>
</feature>
<name>A0ABN3AJ08_9MICO</name>
<gene>
    <name evidence="2" type="ORF">GCM10009846_02020</name>
</gene>
<keyword evidence="1" id="KW-0732">Signal</keyword>
<accession>A0ABN3AJ08</accession>
<evidence type="ECO:0008006" key="4">
    <source>
        <dbReference type="Google" id="ProtNLM"/>
    </source>
</evidence>
<keyword evidence="3" id="KW-1185">Reference proteome</keyword>
<protein>
    <recommendedName>
        <fullName evidence="4">GerMN domain-containing protein</fullName>
    </recommendedName>
</protein>
<evidence type="ECO:0000313" key="2">
    <source>
        <dbReference type="EMBL" id="GAA2170703.1"/>
    </source>
</evidence>
<comment type="caution">
    <text evidence="2">The sequence shown here is derived from an EMBL/GenBank/DDBJ whole genome shotgun (WGS) entry which is preliminary data.</text>
</comment>